<feature type="signal peptide" evidence="2">
    <location>
        <begin position="1"/>
        <end position="33"/>
    </location>
</feature>
<evidence type="ECO:0000313" key="5">
    <source>
        <dbReference type="Proteomes" id="UP000823388"/>
    </source>
</evidence>
<proteinExistence type="predicted"/>
<feature type="compositionally biased region" description="Pro residues" evidence="1">
    <location>
        <begin position="44"/>
        <end position="71"/>
    </location>
</feature>
<organism evidence="3 5">
    <name type="scientific">Panicum virgatum</name>
    <name type="common">Blackwell switchgrass</name>
    <dbReference type="NCBI Taxonomy" id="38727"/>
    <lineage>
        <taxon>Eukaryota</taxon>
        <taxon>Viridiplantae</taxon>
        <taxon>Streptophyta</taxon>
        <taxon>Embryophyta</taxon>
        <taxon>Tracheophyta</taxon>
        <taxon>Spermatophyta</taxon>
        <taxon>Magnoliopsida</taxon>
        <taxon>Liliopsida</taxon>
        <taxon>Poales</taxon>
        <taxon>Poaceae</taxon>
        <taxon>PACMAD clade</taxon>
        <taxon>Panicoideae</taxon>
        <taxon>Panicodae</taxon>
        <taxon>Paniceae</taxon>
        <taxon>Panicinae</taxon>
        <taxon>Panicum</taxon>
        <taxon>Panicum sect. Hiantes</taxon>
    </lineage>
</organism>
<accession>A0A8T0XNH4</accession>
<protein>
    <submittedName>
        <fullName evidence="3">Uncharacterized protein</fullName>
    </submittedName>
</protein>
<dbReference type="EMBL" id="CM029037">
    <property type="protein sequence ID" value="KAG2657009.1"/>
    <property type="molecule type" value="Genomic_DNA"/>
</dbReference>
<feature type="compositionally biased region" description="Pro residues" evidence="1">
    <location>
        <begin position="81"/>
        <end position="91"/>
    </location>
</feature>
<evidence type="ECO:0000256" key="2">
    <source>
        <dbReference type="SAM" id="SignalP"/>
    </source>
</evidence>
<feature type="region of interest" description="Disordered" evidence="1">
    <location>
        <begin position="44"/>
        <end position="100"/>
    </location>
</feature>
<evidence type="ECO:0000256" key="1">
    <source>
        <dbReference type="SAM" id="MobiDB-lite"/>
    </source>
</evidence>
<dbReference type="EMBL" id="CM029037">
    <property type="protein sequence ID" value="KAG2657018.1"/>
    <property type="molecule type" value="Genomic_DNA"/>
</dbReference>
<keyword evidence="2" id="KW-0732">Signal</keyword>
<dbReference type="AlphaFoldDB" id="A0A8T0XNH4"/>
<comment type="caution">
    <text evidence="3">The sequence shown here is derived from an EMBL/GenBank/DDBJ whole genome shotgun (WGS) entry which is preliminary data.</text>
</comment>
<gene>
    <name evidence="3" type="ORF">PVAP13_1KG118000</name>
    <name evidence="4" type="ORF">PVAP13_1KG118477</name>
</gene>
<keyword evidence="5" id="KW-1185">Reference proteome</keyword>
<reference evidence="3" key="1">
    <citation type="submission" date="2020-05" db="EMBL/GenBank/DDBJ databases">
        <title>WGS assembly of Panicum virgatum.</title>
        <authorList>
            <person name="Lovell J.T."/>
            <person name="Jenkins J."/>
            <person name="Shu S."/>
            <person name="Juenger T.E."/>
            <person name="Schmutz J."/>
        </authorList>
    </citation>
    <scope>NUCLEOTIDE SEQUENCE</scope>
    <source>
        <strain evidence="3">AP13</strain>
    </source>
</reference>
<name>A0A8T0XNH4_PANVG</name>
<sequence>MAVSLVPRRRPGLLAVAQLAVALWLVASTGCLCQPVPSYPTQPVPSYPTYPQPAPSYPTQPEPAPSYPTLPEPSYGAKLARPPPLRRPFPPCIGRRCSPP</sequence>
<feature type="chain" id="PRO_5036435280" evidence="2">
    <location>
        <begin position="34"/>
        <end position="100"/>
    </location>
</feature>
<evidence type="ECO:0000313" key="4">
    <source>
        <dbReference type="EMBL" id="KAG2657018.1"/>
    </source>
</evidence>
<dbReference type="OrthoDB" id="8928177at2759"/>
<evidence type="ECO:0000313" key="3">
    <source>
        <dbReference type="EMBL" id="KAG2657009.1"/>
    </source>
</evidence>
<dbReference type="Proteomes" id="UP000823388">
    <property type="component" value="Chromosome 1K"/>
</dbReference>